<keyword evidence="2" id="KW-0812">Transmembrane</keyword>
<reference evidence="3 4" key="1">
    <citation type="submission" date="2016-03" db="EMBL/GenBank/DDBJ databases">
        <title>Genome sequence of Rhodococcus kyotonensis KB10.</title>
        <authorList>
            <person name="Jeong H."/>
            <person name="Hong C.E."/>
            <person name="Jo S.H."/>
            <person name="Park J.M."/>
        </authorList>
    </citation>
    <scope>NUCLEOTIDE SEQUENCE [LARGE SCALE GENOMIC DNA]</scope>
    <source>
        <strain evidence="3 4">KB10</strain>
    </source>
</reference>
<gene>
    <name evidence="3" type="ORF">A3K89_23745</name>
</gene>
<dbReference type="RefSeq" id="WP_068427435.1">
    <property type="nucleotide sequence ID" value="NZ_LVHI01000020.1"/>
</dbReference>
<dbReference type="AlphaFoldDB" id="A0A177YD93"/>
<evidence type="ECO:0000313" key="3">
    <source>
        <dbReference type="EMBL" id="OAK53159.1"/>
    </source>
</evidence>
<feature type="region of interest" description="Disordered" evidence="1">
    <location>
        <begin position="1"/>
        <end position="37"/>
    </location>
</feature>
<name>A0A177YD93_9NOCA</name>
<dbReference type="Proteomes" id="UP000077519">
    <property type="component" value="Unassembled WGS sequence"/>
</dbReference>
<feature type="transmembrane region" description="Helical" evidence="2">
    <location>
        <begin position="133"/>
        <end position="153"/>
    </location>
</feature>
<feature type="transmembrane region" description="Helical" evidence="2">
    <location>
        <begin position="98"/>
        <end position="121"/>
    </location>
</feature>
<accession>A0A177YD93</accession>
<keyword evidence="4" id="KW-1185">Reference proteome</keyword>
<feature type="transmembrane region" description="Helical" evidence="2">
    <location>
        <begin position="47"/>
        <end position="67"/>
    </location>
</feature>
<protein>
    <submittedName>
        <fullName evidence="3">Uncharacterized protein</fullName>
    </submittedName>
</protein>
<dbReference type="EMBL" id="LVHI01000020">
    <property type="protein sequence ID" value="OAK53159.1"/>
    <property type="molecule type" value="Genomic_DNA"/>
</dbReference>
<evidence type="ECO:0000256" key="2">
    <source>
        <dbReference type="SAM" id="Phobius"/>
    </source>
</evidence>
<feature type="compositionally biased region" description="Pro residues" evidence="1">
    <location>
        <begin position="26"/>
        <end position="37"/>
    </location>
</feature>
<feature type="transmembrane region" description="Helical" evidence="2">
    <location>
        <begin position="159"/>
        <end position="182"/>
    </location>
</feature>
<keyword evidence="2" id="KW-1133">Transmembrane helix</keyword>
<evidence type="ECO:0000256" key="1">
    <source>
        <dbReference type="SAM" id="MobiDB-lite"/>
    </source>
</evidence>
<keyword evidence="2" id="KW-0472">Membrane</keyword>
<organism evidence="3 4">
    <name type="scientific">Rhodococcoides kyotonense</name>
    <dbReference type="NCBI Taxonomy" id="398843"/>
    <lineage>
        <taxon>Bacteria</taxon>
        <taxon>Bacillati</taxon>
        <taxon>Actinomycetota</taxon>
        <taxon>Actinomycetes</taxon>
        <taxon>Mycobacteriales</taxon>
        <taxon>Nocardiaceae</taxon>
        <taxon>Rhodococcoides</taxon>
    </lineage>
</organism>
<comment type="caution">
    <text evidence="3">The sequence shown here is derived from an EMBL/GenBank/DDBJ whole genome shotgun (WGS) entry which is preliminary data.</text>
</comment>
<evidence type="ECO:0000313" key="4">
    <source>
        <dbReference type="Proteomes" id="UP000077519"/>
    </source>
</evidence>
<sequence length="201" mass="22072">MSTPWNPENGHQPPEPDWARWEAEHGPPPLEPKPRPAPVDVETARHLWWGVALLGTINLLATLVVVYGERSVFAQQLVDDIKAQDASIPLTLDTAENYLIAALVVMVLIAAGFAALFLYWVNKMRTGRMWARMVLTMIGTATVVLTVPQLFGFGANDGAMAIVLGVAGILQGVLAAGAIYLMHRRESNEYFLASRTPKPFR</sequence>
<proteinExistence type="predicted"/>